<feature type="signal peptide" evidence="1">
    <location>
        <begin position="1"/>
        <end position="21"/>
    </location>
</feature>
<dbReference type="Proteomes" id="UP001589576">
    <property type="component" value="Unassembled WGS sequence"/>
</dbReference>
<comment type="caution">
    <text evidence="3">The sequence shown here is derived from an EMBL/GenBank/DDBJ whole genome shotgun (WGS) entry which is preliminary data.</text>
</comment>
<accession>A0ABV5GDU1</accession>
<dbReference type="EMBL" id="JBHMFB010000016">
    <property type="protein sequence ID" value="MFB9089280.1"/>
    <property type="molecule type" value="Genomic_DNA"/>
</dbReference>
<gene>
    <name evidence="3" type="ORF">ACFFUU_06690</name>
</gene>
<evidence type="ECO:0000313" key="3">
    <source>
        <dbReference type="EMBL" id="MFB9089280.1"/>
    </source>
</evidence>
<keyword evidence="1" id="KW-0732">Signal</keyword>
<dbReference type="PROSITE" id="PS51257">
    <property type="entry name" value="PROKAR_LIPOPROTEIN"/>
    <property type="match status" value="1"/>
</dbReference>
<evidence type="ECO:0000313" key="4">
    <source>
        <dbReference type="Proteomes" id="UP001589576"/>
    </source>
</evidence>
<name>A0ABV5GDU1_9FLAO</name>
<feature type="domain" description="SusE outer membrane protein" evidence="2">
    <location>
        <begin position="29"/>
        <end position="126"/>
    </location>
</feature>
<evidence type="ECO:0000259" key="2">
    <source>
        <dbReference type="Pfam" id="PF14292"/>
    </source>
</evidence>
<dbReference type="Gene3D" id="2.60.40.3620">
    <property type="match status" value="1"/>
</dbReference>
<proteinExistence type="predicted"/>
<dbReference type="InterPro" id="IPR025970">
    <property type="entry name" value="SusE"/>
</dbReference>
<dbReference type="Pfam" id="PF14292">
    <property type="entry name" value="SusE"/>
    <property type="match status" value="1"/>
</dbReference>
<keyword evidence="4" id="KW-1185">Reference proteome</keyword>
<feature type="chain" id="PRO_5046830000" evidence="1">
    <location>
        <begin position="22"/>
        <end position="360"/>
    </location>
</feature>
<sequence>MKKISILIQMFCALLVISSCTDDNANFKVADTTPVVLSNLEITDIELDQVNPNNPAITLNWSSANYGQQTAVFYNVQVSKDAAFTTPVSVTTVNTNSATLSINQLNSAVGSAGLPPFQWNAAYARVVTTIGTTGSLPVASNTITFNVYPYFNYPFKDFYLVGNATEPGWNNNNNNPPLFRDGSNPNLYRYAGYFSTGEFKVLEVKGLWQPQWGTNSGTGINVNPGGGSDPGTFPNNNSAIAAAGYYTFTINYSTNAFTFVPLSTTGAVNYSSMTIQGSASATTAMTQSTFDNHIWHTNTLHLTPGDLKFVTNTSSVWGGSTSFSGTATLNGSNIPVIVEDDYDVWFNDLTGHYILIPLNL</sequence>
<reference evidence="3 4" key="1">
    <citation type="submission" date="2024-09" db="EMBL/GenBank/DDBJ databases">
        <authorList>
            <person name="Sun Q."/>
            <person name="Mori K."/>
        </authorList>
    </citation>
    <scope>NUCLEOTIDE SEQUENCE [LARGE SCALE GENOMIC DNA]</scope>
    <source>
        <strain evidence="3 4">CECT 8460</strain>
    </source>
</reference>
<organism evidence="3 4">
    <name type="scientific">Flavobacterium paronense</name>
    <dbReference type="NCBI Taxonomy" id="1392775"/>
    <lineage>
        <taxon>Bacteria</taxon>
        <taxon>Pseudomonadati</taxon>
        <taxon>Bacteroidota</taxon>
        <taxon>Flavobacteriia</taxon>
        <taxon>Flavobacteriales</taxon>
        <taxon>Flavobacteriaceae</taxon>
        <taxon>Flavobacterium</taxon>
    </lineage>
</organism>
<protein>
    <submittedName>
        <fullName evidence="3">SusE domain-containing protein</fullName>
    </submittedName>
</protein>
<dbReference type="RefSeq" id="WP_290286262.1">
    <property type="nucleotide sequence ID" value="NZ_JAUFQN010000019.1"/>
</dbReference>
<evidence type="ECO:0000256" key="1">
    <source>
        <dbReference type="SAM" id="SignalP"/>
    </source>
</evidence>